<dbReference type="SUPFAM" id="SSF50800">
    <property type="entry name" value="PK beta-barrel domain-like"/>
    <property type="match status" value="1"/>
</dbReference>
<dbReference type="Pfam" id="PF03473">
    <property type="entry name" value="MOSC"/>
    <property type="match status" value="1"/>
</dbReference>
<dbReference type="PANTHER" id="PTHR14237">
    <property type="entry name" value="MOLYBDOPTERIN COFACTOR SULFURASE MOSC"/>
    <property type="match status" value="1"/>
</dbReference>
<dbReference type="KEGG" id="tcd:AAIA72_01470"/>
<dbReference type="GO" id="GO:0030151">
    <property type="term" value="F:molybdenum ion binding"/>
    <property type="evidence" value="ECO:0007669"/>
    <property type="project" value="InterPro"/>
</dbReference>
<dbReference type="InterPro" id="IPR005303">
    <property type="entry name" value="MOCOS_middle"/>
</dbReference>
<dbReference type="PANTHER" id="PTHR14237:SF19">
    <property type="entry name" value="MITOCHONDRIAL AMIDOXIME REDUCING COMPONENT 1"/>
    <property type="match status" value="1"/>
</dbReference>
<dbReference type="GO" id="GO:0030170">
    <property type="term" value="F:pyridoxal phosphate binding"/>
    <property type="evidence" value="ECO:0007669"/>
    <property type="project" value="InterPro"/>
</dbReference>
<gene>
    <name evidence="2" type="ORF">AAIA72_01470</name>
</gene>
<dbReference type="EMBL" id="CP154858">
    <property type="protein sequence ID" value="XDT72680.1"/>
    <property type="molecule type" value="Genomic_DNA"/>
</dbReference>
<dbReference type="PROSITE" id="PS51340">
    <property type="entry name" value="MOSC"/>
    <property type="match status" value="1"/>
</dbReference>
<dbReference type="Pfam" id="PF03476">
    <property type="entry name" value="MOSC_N"/>
    <property type="match status" value="1"/>
</dbReference>
<name>A0AB39UXV4_9GAMM</name>
<reference evidence="2" key="1">
    <citation type="submission" date="2024-05" db="EMBL/GenBank/DDBJ databases">
        <title>Genome sequencing of novel strain.</title>
        <authorList>
            <person name="Ganbat D."/>
            <person name="Ganbat S."/>
            <person name="Lee S.-J."/>
        </authorList>
    </citation>
    <scope>NUCLEOTIDE SEQUENCE</scope>
    <source>
        <strain evidence="2">SMD15-11</strain>
    </source>
</reference>
<dbReference type="InterPro" id="IPR011037">
    <property type="entry name" value="Pyrv_Knase-like_insert_dom_sf"/>
</dbReference>
<evidence type="ECO:0000259" key="1">
    <source>
        <dbReference type="PROSITE" id="PS51340"/>
    </source>
</evidence>
<dbReference type="AlphaFoldDB" id="A0AB39UXV4"/>
<evidence type="ECO:0000313" key="2">
    <source>
        <dbReference type="EMBL" id="XDT72680.1"/>
    </source>
</evidence>
<feature type="domain" description="MOSC" evidence="1">
    <location>
        <begin position="117"/>
        <end position="261"/>
    </location>
</feature>
<accession>A0AB39UXV4</accession>
<dbReference type="InterPro" id="IPR005302">
    <property type="entry name" value="MoCF_Sase_C"/>
</dbReference>
<dbReference type="SUPFAM" id="SSF141673">
    <property type="entry name" value="MOSC N-terminal domain-like"/>
    <property type="match status" value="1"/>
</dbReference>
<proteinExistence type="predicted"/>
<protein>
    <submittedName>
        <fullName evidence="2">MOSC N-terminal beta barrel domain-containing protein</fullName>
    </submittedName>
</protein>
<dbReference type="GO" id="GO:0003824">
    <property type="term" value="F:catalytic activity"/>
    <property type="evidence" value="ECO:0007669"/>
    <property type="project" value="InterPro"/>
</dbReference>
<sequence>MLRIHSLYLYPVKSCAGIRVSHVWAGPQGLAGDRRWMVTDSTGAMLTARKHPELLRVQPLPDESGLWLTAPGMPSLHVERPVSGPVVSSQVWQDAVDKACLSEAGSEWFGRYLGQDVKLVWIPPENLRPVDPAWAGDAWTGFADGFPLLVTHQASLEDLARRVGMALDMRRFRPNVVIGGGEAWAEDGWSTLRAGEVTIALSKPCSRCVMTTLDPDTQARHPEVLRTLAGFRKTEAGVIFGRNALVRAPGMLCAGMSLREE</sequence>
<dbReference type="RefSeq" id="WP_369601684.1">
    <property type="nucleotide sequence ID" value="NZ_CP154858.1"/>
</dbReference>
<organism evidence="2">
    <name type="scientific">Thermohahella caldifontis</name>
    <dbReference type="NCBI Taxonomy" id="3142973"/>
    <lineage>
        <taxon>Bacteria</taxon>
        <taxon>Pseudomonadati</taxon>
        <taxon>Pseudomonadota</taxon>
        <taxon>Gammaproteobacteria</taxon>
        <taxon>Oceanospirillales</taxon>
        <taxon>Hahellaceae</taxon>
        <taxon>Thermohahella</taxon>
    </lineage>
</organism>